<protein>
    <recommendedName>
        <fullName evidence="7">sphingosine kinase</fullName>
        <ecNumber evidence="7">2.7.1.91</ecNumber>
    </recommendedName>
</protein>
<dbReference type="EMBL" id="JBDFQZ010000010">
    <property type="protein sequence ID" value="KAK9681791.1"/>
    <property type="molecule type" value="Genomic_DNA"/>
</dbReference>
<dbReference type="GO" id="GO:0009705">
    <property type="term" value="C:plant-type vacuole membrane"/>
    <property type="evidence" value="ECO:0007669"/>
    <property type="project" value="UniProtKB-ARBA"/>
</dbReference>
<dbReference type="GO" id="GO:0005524">
    <property type="term" value="F:ATP binding"/>
    <property type="evidence" value="ECO:0007669"/>
    <property type="project" value="UniProtKB-KW"/>
</dbReference>
<comment type="subcellular location">
    <subcellularLocation>
        <location evidence="1">Vacuole membrane</location>
        <topology evidence="1">Peripheral membrane protein</topology>
    </subcellularLocation>
</comment>
<keyword evidence="5" id="KW-0067">ATP-binding</keyword>
<evidence type="ECO:0000313" key="10">
    <source>
        <dbReference type="Proteomes" id="UP001443914"/>
    </source>
</evidence>
<dbReference type="GO" id="GO:0046512">
    <property type="term" value="P:sphingosine biosynthetic process"/>
    <property type="evidence" value="ECO:0007669"/>
    <property type="project" value="TreeGrafter"/>
</dbReference>
<proteinExistence type="predicted"/>
<dbReference type="PANTHER" id="PTHR12358:SF31">
    <property type="entry name" value="ACYLGLYCEROL KINASE, MITOCHONDRIAL"/>
    <property type="match status" value="1"/>
</dbReference>
<dbReference type="InterPro" id="IPR001206">
    <property type="entry name" value="Diacylglycerol_kinase_cat_dom"/>
</dbReference>
<feature type="domain" description="DAGKc" evidence="8">
    <location>
        <begin position="112"/>
        <end position="254"/>
    </location>
</feature>
<accession>A0AAW1HYF6</accession>
<keyword evidence="10" id="KW-1185">Reference proteome</keyword>
<dbReference type="SMART" id="SM00046">
    <property type="entry name" value="DAGKc"/>
    <property type="match status" value="1"/>
</dbReference>
<dbReference type="Pfam" id="PF00781">
    <property type="entry name" value="DAGK_cat"/>
    <property type="match status" value="1"/>
</dbReference>
<keyword evidence="6" id="KW-0472">Membrane</keyword>
<keyword evidence="3" id="KW-0547">Nucleotide-binding</keyword>
<evidence type="ECO:0000313" key="9">
    <source>
        <dbReference type="EMBL" id="KAK9681791.1"/>
    </source>
</evidence>
<keyword evidence="2" id="KW-0808">Transferase</keyword>
<evidence type="ECO:0000256" key="4">
    <source>
        <dbReference type="ARBA" id="ARBA00022777"/>
    </source>
</evidence>
<evidence type="ECO:0000256" key="2">
    <source>
        <dbReference type="ARBA" id="ARBA00022679"/>
    </source>
</evidence>
<evidence type="ECO:0000256" key="6">
    <source>
        <dbReference type="ARBA" id="ARBA00023136"/>
    </source>
</evidence>
<reference evidence="9" key="1">
    <citation type="submission" date="2024-03" db="EMBL/GenBank/DDBJ databases">
        <title>WGS assembly of Saponaria officinalis var. Norfolk2.</title>
        <authorList>
            <person name="Jenkins J."/>
            <person name="Shu S."/>
            <person name="Grimwood J."/>
            <person name="Barry K."/>
            <person name="Goodstein D."/>
            <person name="Schmutz J."/>
            <person name="Leebens-Mack J."/>
            <person name="Osbourn A."/>
        </authorList>
    </citation>
    <scope>NUCLEOTIDE SEQUENCE [LARGE SCALE GENOMIC DNA]</scope>
    <source>
        <strain evidence="9">JIC</strain>
    </source>
</reference>
<keyword evidence="4" id="KW-0418">Kinase</keyword>
<evidence type="ECO:0000256" key="1">
    <source>
        <dbReference type="ARBA" id="ARBA00004148"/>
    </source>
</evidence>
<dbReference type="PANTHER" id="PTHR12358">
    <property type="entry name" value="SPHINGOSINE KINASE"/>
    <property type="match status" value="1"/>
</dbReference>
<dbReference type="InterPro" id="IPR016064">
    <property type="entry name" value="NAD/diacylglycerol_kinase_sf"/>
</dbReference>
<evidence type="ECO:0000259" key="8">
    <source>
        <dbReference type="PROSITE" id="PS50146"/>
    </source>
</evidence>
<dbReference type="SUPFAM" id="SSF111331">
    <property type="entry name" value="NAD kinase/diacylglycerol kinase-like"/>
    <property type="match status" value="1"/>
</dbReference>
<dbReference type="EC" id="2.7.1.91" evidence="7"/>
<dbReference type="InterPro" id="IPR050187">
    <property type="entry name" value="Lipid_Phosphate_FormReg"/>
</dbReference>
<name>A0AAW1HYF6_SAPOF</name>
<dbReference type="AlphaFoldDB" id="A0AAW1HYF6"/>
<sequence>MNTPSENPSIILSDDVTIAGNLTPLIFFSDGTLRWSNGGDERRLILEKEVLGVSIDGSRIILRCVVENGGGGGFLCCATTETLVRKSFVFQLPDDSVTVWFQKLREFLDSLGRPKRLLVLVNPYGGQKAALKIFVDIVKPLLKDAETEFTLKETRYQLHAKEIASELDLTKYDGIVCVSGDGVVVEVINGLLQRDDWETAIKIPLGVIPAGTGNGVAKSLLDLVGEPCSAFNATLAILRGHRRSLDVATVSQGNTRFFSVLMLAWGLVADIDIESEKWRWMGSARLDLYSNM</sequence>
<evidence type="ECO:0000256" key="5">
    <source>
        <dbReference type="ARBA" id="ARBA00022840"/>
    </source>
</evidence>
<evidence type="ECO:0000256" key="3">
    <source>
        <dbReference type="ARBA" id="ARBA00022741"/>
    </source>
</evidence>
<dbReference type="GO" id="GO:0008481">
    <property type="term" value="F:sphingosine kinase activity"/>
    <property type="evidence" value="ECO:0007669"/>
    <property type="project" value="UniProtKB-EC"/>
</dbReference>
<dbReference type="Gene3D" id="2.60.200.40">
    <property type="match status" value="1"/>
</dbReference>
<comment type="caution">
    <text evidence="9">The sequence shown here is derived from an EMBL/GenBank/DDBJ whole genome shotgun (WGS) entry which is preliminary data.</text>
</comment>
<dbReference type="InterPro" id="IPR017438">
    <property type="entry name" value="ATP-NAD_kinase_N"/>
</dbReference>
<dbReference type="Proteomes" id="UP001443914">
    <property type="component" value="Unassembled WGS sequence"/>
</dbReference>
<evidence type="ECO:0000256" key="7">
    <source>
        <dbReference type="ARBA" id="ARBA00044037"/>
    </source>
</evidence>
<dbReference type="FunFam" id="3.40.50.10330:FF:000005">
    <property type="entry name" value="Sphingosine kinase 2"/>
    <property type="match status" value="1"/>
</dbReference>
<gene>
    <name evidence="9" type="ORF">RND81_10G028200</name>
</gene>
<organism evidence="9 10">
    <name type="scientific">Saponaria officinalis</name>
    <name type="common">Common soapwort</name>
    <name type="synonym">Lychnis saponaria</name>
    <dbReference type="NCBI Taxonomy" id="3572"/>
    <lineage>
        <taxon>Eukaryota</taxon>
        <taxon>Viridiplantae</taxon>
        <taxon>Streptophyta</taxon>
        <taxon>Embryophyta</taxon>
        <taxon>Tracheophyta</taxon>
        <taxon>Spermatophyta</taxon>
        <taxon>Magnoliopsida</taxon>
        <taxon>eudicotyledons</taxon>
        <taxon>Gunneridae</taxon>
        <taxon>Pentapetalae</taxon>
        <taxon>Caryophyllales</taxon>
        <taxon>Caryophyllaceae</taxon>
        <taxon>Caryophylleae</taxon>
        <taxon>Saponaria</taxon>
    </lineage>
</organism>
<dbReference type="Gene3D" id="3.40.50.10330">
    <property type="entry name" value="Probable inorganic polyphosphate/atp-NAD kinase, domain 1"/>
    <property type="match status" value="1"/>
</dbReference>
<dbReference type="PROSITE" id="PS50146">
    <property type="entry name" value="DAGK"/>
    <property type="match status" value="1"/>
</dbReference>
<dbReference type="GO" id="GO:0071215">
    <property type="term" value="P:cellular response to abscisic acid stimulus"/>
    <property type="evidence" value="ECO:0007669"/>
    <property type="project" value="UniProtKB-ARBA"/>
</dbReference>